<reference evidence="1" key="1">
    <citation type="submission" date="2021-06" db="EMBL/GenBank/DDBJ databases">
        <authorList>
            <person name="Kallberg Y."/>
            <person name="Tangrot J."/>
            <person name="Rosling A."/>
        </authorList>
    </citation>
    <scope>NUCLEOTIDE SEQUENCE</scope>
    <source>
        <strain evidence="1">MA461A</strain>
    </source>
</reference>
<accession>A0ACA9SKD2</accession>
<name>A0ACA9SKD2_9GLOM</name>
<dbReference type="Proteomes" id="UP000789920">
    <property type="component" value="Unassembled WGS sequence"/>
</dbReference>
<evidence type="ECO:0000313" key="2">
    <source>
        <dbReference type="Proteomes" id="UP000789920"/>
    </source>
</evidence>
<feature type="non-terminal residue" evidence="1">
    <location>
        <position position="1"/>
    </location>
</feature>
<proteinExistence type="predicted"/>
<protein>
    <submittedName>
        <fullName evidence="1">12171_t:CDS:1</fullName>
    </submittedName>
</protein>
<gene>
    <name evidence="1" type="ORF">RPERSI_LOCUS31720</name>
</gene>
<organism evidence="1 2">
    <name type="scientific">Racocetra persica</name>
    <dbReference type="NCBI Taxonomy" id="160502"/>
    <lineage>
        <taxon>Eukaryota</taxon>
        <taxon>Fungi</taxon>
        <taxon>Fungi incertae sedis</taxon>
        <taxon>Mucoromycota</taxon>
        <taxon>Glomeromycotina</taxon>
        <taxon>Glomeromycetes</taxon>
        <taxon>Diversisporales</taxon>
        <taxon>Gigasporaceae</taxon>
        <taxon>Racocetra</taxon>
    </lineage>
</organism>
<dbReference type="EMBL" id="CAJVQC010128969">
    <property type="protein sequence ID" value="CAG8841094.1"/>
    <property type="molecule type" value="Genomic_DNA"/>
</dbReference>
<sequence>EIPEKLLQLPKEIKKILFCEKKPPWELTDLRHEEQEDRGDIPNVPFLSKKFLPEKPLIFMELSKIWLHVAHIHWNQEKMSKSLGNVILAKHFYQKYGANTLRYLVLS</sequence>
<comment type="caution">
    <text evidence="1">The sequence shown here is derived from an EMBL/GenBank/DDBJ whole genome shotgun (WGS) entry which is preliminary data.</text>
</comment>
<evidence type="ECO:0000313" key="1">
    <source>
        <dbReference type="EMBL" id="CAG8841094.1"/>
    </source>
</evidence>
<keyword evidence="2" id="KW-1185">Reference proteome</keyword>
<feature type="non-terminal residue" evidence="1">
    <location>
        <position position="107"/>
    </location>
</feature>